<dbReference type="Pfam" id="PF00198">
    <property type="entry name" value="2-oxoacid_dh"/>
    <property type="match status" value="1"/>
</dbReference>
<evidence type="ECO:0000256" key="7">
    <source>
        <dbReference type="ARBA" id="ARBA00048370"/>
    </source>
</evidence>
<feature type="domain" description="Peripheral subunit-binding (PSBD)" evidence="11">
    <location>
        <begin position="307"/>
        <end position="344"/>
    </location>
</feature>
<feature type="region of interest" description="Disordered" evidence="9">
    <location>
        <begin position="372"/>
        <end position="399"/>
    </location>
</feature>
<keyword evidence="3 8" id="KW-0808">Transferase</keyword>
<dbReference type="PROSITE" id="PS51826">
    <property type="entry name" value="PSBD"/>
    <property type="match status" value="1"/>
</dbReference>
<dbReference type="Pfam" id="PF02817">
    <property type="entry name" value="E3_binding"/>
    <property type="match status" value="1"/>
</dbReference>
<dbReference type="InterPro" id="IPR000089">
    <property type="entry name" value="Biotin_lipoyl"/>
</dbReference>
<dbReference type="Pfam" id="PF00364">
    <property type="entry name" value="Biotin_lipoyl"/>
    <property type="match status" value="2"/>
</dbReference>
<dbReference type="PANTHER" id="PTHR23151:SF90">
    <property type="entry name" value="DIHYDROLIPOYLLYSINE-RESIDUE ACETYLTRANSFERASE COMPONENT OF PYRUVATE DEHYDROGENASE COMPLEX, MITOCHONDRIAL-RELATED"/>
    <property type="match status" value="1"/>
</dbReference>
<evidence type="ECO:0000256" key="6">
    <source>
        <dbReference type="ARBA" id="ARBA00025211"/>
    </source>
</evidence>
<dbReference type="PANTHER" id="PTHR23151">
    <property type="entry name" value="DIHYDROLIPOAMIDE ACETYL/SUCCINYL-TRANSFERASE-RELATED"/>
    <property type="match status" value="1"/>
</dbReference>
<dbReference type="GO" id="GO:0006086">
    <property type="term" value="P:pyruvate decarboxylation to acetyl-CoA"/>
    <property type="evidence" value="ECO:0007669"/>
    <property type="project" value="InterPro"/>
</dbReference>
<evidence type="ECO:0000256" key="9">
    <source>
        <dbReference type="SAM" id="MobiDB-lite"/>
    </source>
</evidence>
<organism evidence="12 13">
    <name type="scientific">Hymenobacter roseosalivarius DSM 11622</name>
    <dbReference type="NCBI Taxonomy" id="645990"/>
    <lineage>
        <taxon>Bacteria</taxon>
        <taxon>Pseudomonadati</taxon>
        <taxon>Bacteroidota</taxon>
        <taxon>Cytophagia</taxon>
        <taxon>Cytophagales</taxon>
        <taxon>Hymenobacteraceae</taxon>
        <taxon>Hymenobacter</taxon>
    </lineage>
</organism>
<dbReference type="CDD" id="cd06849">
    <property type="entry name" value="lipoyl_domain"/>
    <property type="match status" value="2"/>
</dbReference>
<dbReference type="Proteomes" id="UP000192266">
    <property type="component" value="Unassembled WGS sequence"/>
</dbReference>
<dbReference type="GO" id="GO:0045254">
    <property type="term" value="C:pyruvate dehydrogenase complex"/>
    <property type="evidence" value="ECO:0007669"/>
    <property type="project" value="UniProtKB-UniRule"/>
</dbReference>
<dbReference type="InterPro" id="IPR045257">
    <property type="entry name" value="E2/Pdx1"/>
</dbReference>
<name>A0A1W1VY14_9BACT</name>
<evidence type="ECO:0000256" key="3">
    <source>
        <dbReference type="ARBA" id="ARBA00022679"/>
    </source>
</evidence>
<evidence type="ECO:0000256" key="4">
    <source>
        <dbReference type="ARBA" id="ARBA00022823"/>
    </source>
</evidence>
<dbReference type="InterPro" id="IPR001078">
    <property type="entry name" value="2-oxoacid_DH_actylTfrase"/>
</dbReference>
<dbReference type="Gene3D" id="3.30.559.10">
    <property type="entry name" value="Chloramphenicol acetyltransferase-like domain"/>
    <property type="match status" value="1"/>
</dbReference>
<feature type="compositionally biased region" description="Pro residues" evidence="9">
    <location>
        <begin position="146"/>
        <end position="163"/>
    </location>
</feature>
<sequence>MPILRLAFASADFQANFDPLQPKPKKQMAEIIKMPKMSDTMTEGVIAAWLKKVGDKVKSGDILAEVETDKATMELENYEDGTLLYIGPKEKDAVPVDGVLAIVGKEGEDISALLAGISGGSSTAAASVTEAPKTEAAPVAEAPKAAPAPAPAPAAPAVTPPAAAPAAAGNGKKATVVRMPKMSDTMTEGVIAGWLKKVGDKVKSGDVLAEVETDKATMELENYEDGTLLYIGPKDGEAVAVDGVLAIIGEEGADIEALLGGNSGGAAAAPEAAAPAAETPAAPAAAAEATAPASAPAETAPNGGRVLASPLAKRIAQEKGIDISQVKGSGDNGRIVQRDVESFQPGAATAAPVAKPAAAPLPEYIAPVEAPKAAPAAQQGAPAAAPTSAQPEGSYTDTPVSQMRRVIARRLAESKFSAPHFYLTMEITMDRAMEVRTQLNALSPIKLSFNDLVIKAAAVALKQHPTINSSWLGDKIRQNKMINIGVAVAVDEGLLVPVVRNADGKGLSTIATEVKELAGKAKSKKLQPAEWEGSTFTISNLGMFGIDEFTAIINPPDACILAVGGIKQTAVVKDGQLAVGNLMKVTLSCDHRVVDGASGAAFLQTLKGLLEDPMRMLI</sequence>
<evidence type="ECO:0000256" key="1">
    <source>
        <dbReference type="ARBA" id="ARBA00007317"/>
    </source>
</evidence>
<dbReference type="Gene3D" id="4.10.320.10">
    <property type="entry name" value="E3-binding domain"/>
    <property type="match status" value="1"/>
</dbReference>
<protein>
    <recommendedName>
        <fullName evidence="8">Acetyltransferase component of pyruvate dehydrogenase complex</fullName>
        <ecNumber evidence="8">2.3.1.12</ecNumber>
    </recommendedName>
</protein>
<accession>A0A1W1VY14</accession>
<dbReference type="EC" id="2.3.1.12" evidence="8"/>
<dbReference type="PROSITE" id="PS50968">
    <property type="entry name" value="BIOTINYL_LIPOYL"/>
    <property type="match status" value="2"/>
</dbReference>
<dbReference type="EMBL" id="FWWW01000077">
    <property type="protein sequence ID" value="SMB97981.1"/>
    <property type="molecule type" value="Genomic_DNA"/>
</dbReference>
<comment type="subunit">
    <text evidence="2">Forms a 24-polypeptide structural core with octahedral symmetry.</text>
</comment>
<reference evidence="12 13" key="1">
    <citation type="submission" date="2017-04" db="EMBL/GenBank/DDBJ databases">
        <authorList>
            <person name="Afonso C.L."/>
            <person name="Miller P.J."/>
            <person name="Scott M.A."/>
            <person name="Spackman E."/>
            <person name="Goraichik I."/>
            <person name="Dimitrov K.M."/>
            <person name="Suarez D.L."/>
            <person name="Swayne D.E."/>
        </authorList>
    </citation>
    <scope>NUCLEOTIDE SEQUENCE [LARGE SCALE GENOMIC DNA]</scope>
    <source>
        <strain evidence="12 13">DSM 11622</strain>
    </source>
</reference>
<evidence type="ECO:0000259" key="11">
    <source>
        <dbReference type="PROSITE" id="PS51826"/>
    </source>
</evidence>
<comment type="catalytic activity">
    <reaction evidence="7 8">
        <text>N(6)-[(R)-dihydrolipoyl]-L-lysyl-[protein] + acetyl-CoA = N(6)-[(R)-S(8)-acetyldihydrolipoyl]-L-lysyl-[protein] + CoA</text>
        <dbReference type="Rhea" id="RHEA:17017"/>
        <dbReference type="Rhea" id="RHEA-COMP:10475"/>
        <dbReference type="Rhea" id="RHEA-COMP:10478"/>
        <dbReference type="ChEBI" id="CHEBI:57287"/>
        <dbReference type="ChEBI" id="CHEBI:57288"/>
        <dbReference type="ChEBI" id="CHEBI:83100"/>
        <dbReference type="ChEBI" id="CHEBI:83111"/>
        <dbReference type="EC" id="2.3.1.12"/>
    </reaction>
</comment>
<dbReference type="InterPro" id="IPR011053">
    <property type="entry name" value="Single_hybrid_motif"/>
</dbReference>
<dbReference type="InterPro" id="IPR036625">
    <property type="entry name" value="E3-bd_dom_sf"/>
</dbReference>
<dbReference type="SUPFAM" id="SSF47005">
    <property type="entry name" value="Peripheral subunit-binding domain of 2-oxo acid dehydrogenase complex"/>
    <property type="match status" value="1"/>
</dbReference>
<dbReference type="Gene3D" id="2.40.50.100">
    <property type="match status" value="2"/>
</dbReference>
<dbReference type="STRING" id="645990.SAMN00120144_2308"/>
<keyword evidence="12" id="KW-0670">Pyruvate</keyword>
<feature type="region of interest" description="Disordered" evidence="9">
    <location>
        <begin position="264"/>
        <end position="305"/>
    </location>
</feature>
<feature type="compositionally biased region" description="Low complexity" evidence="9">
    <location>
        <begin position="372"/>
        <end position="391"/>
    </location>
</feature>
<feature type="domain" description="Lipoyl-binding" evidence="10">
    <location>
        <begin position="29"/>
        <end position="104"/>
    </location>
</feature>
<evidence type="ECO:0000313" key="12">
    <source>
        <dbReference type="EMBL" id="SMB97981.1"/>
    </source>
</evidence>
<dbReference type="SUPFAM" id="SSF52777">
    <property type="entry name" value="CoA-dependent acyltransferases"/>
    <property type="match status" value="1"/>
</dbReference>
<keyword evidence="5 8" id="KW-0012">Acyltransferase</keyword>
<evidence type="ECO:0000256" key="8">
    <source>
        <dbReference type="RuleBase" id="RU361137"/>
    </source>
</evidence>
<dbReference type="InterPro" id="IPR006257">
    <property type="entry name" value="LAT1"/>
</dbReference>
<comment type="similarity">
    <text evidence="1 8">Belongs to the 2-oxoacid dehydrogenase family.</text>
</comment>
<dbReference type="FunFam" id="3.30.559.10:FF:000003">
    <property type="entry name" value="Acetyltransferase component of pyruvate dehydrogenase complex"/>
    <property type="match status" value="1"/>
</dbReference>
<feature type="region of interest" description="Disordered" evidence="9">
    <location>
        <begin position="126"/>
        <end position="174"/>
    </location>
</feature>
<evidence type="ECO:0000256" key="2">
    <source>
        <dbReference type="ARBA" id="ARBA00011484"/>
    </source>
</evidence>
<dbReference type="AlphaFoldDB" id="A0A1W1VY14"/>
<dbReference type="InterPro" id="IPR004167">
    <property type="entry name" value="PSBD"/>
</dbReference>
<comment type="cofactor">
    <cofactor evidence="8">
        <name>(R)-lipoate</name>
        <dbReference type="ChEBI" id="CHEBI:83088"/>
    </cofactor>
    <text evidence="8">Binds 2 lipoyl cofactors covalently.</text>
</comment>
<evidence type="ECO:0000259" key="10">
    <source>
        <dbReference type="PROSITE" id="PS50968"/>
    </source>
</evidence>
<dbReference type="NCBIfam" id="TIGR01349">
    <property type="entry name" value="PDHac_trf_mito"/>
    <property type="match status" value="1"/>
</dbReference>
<dbReference type="PROSITE" id="PS00189">
    <property type="entry name" value="LIPOYL"/>
    <property type="match status" value="2"/>
</dbReference>
<dbReference type="GO" id="GO:0004742">
    <property type="term" value="F:dihydrolipoyllysine-residue acetyltransferase activity"/>
    <property type="evidence" value="ECO:0007669"/>
    <property type="project" value="UniProtKB-UniRule"/>
</dbReference>
<dbReference type="InterPro" id="IPR023213">
    <property type="entry name" value="CAT-like_dom_sf"/>
</dbReference>
<evidence type="ECO:0000256" key="5">
    <source>
        <dbReference type="ARBA" id="ARBA00023315"/>
    </source>
</evidence>
<feature type="compositionally biased region" description="Low complexity" evidence="9">
    <location>
        <begin position="134"/>
        <end position="145"/>
    </location>
</feature>
<comment type="function">
    <text evidence="6">The pyruvate dehydrogenase complex catalyzes the overall conversion of pyruvate to acetyl-CoA and CO(2). It contains multiple copies of three enzymatic components: pyruvate dehydrogenase (E1), dihydrolipoamide acetyltransferase (E2) and lipoamide dehydrogenase (E3).</text>
</comment>
<keyword evidence="4 8" id="KW-0450">Lipoyl</keyword>
<feature type="domain" description="Lipoyl-binding" evidence="10">
    <location>
        <begin position="174"/>
        <end position="249"/>
    </location>
</feature>
<evidence type="ECO:0000313" key="13">
    <source>
        <dbReference type="Proteomes" id="UP000192266"/>
    </source>
</evidence>
<keyword evidence="13" id="KW-1185">Reference proteome</keyword>
<dbReference type="InterPro" id="IPR003016">
    <property type="entry name" value="2-oxoA_DH_lipoyl-BS"/>
</dbReference>
<feature type="compositionally biased region" description="Low complexity" evidence="9">
    <location>
        <begin position="266"/>
        <end position="301"/>
    </location>
</feature>
<proteinExistence type="inferred from homology"/>
<dbReference type="SUPFAM" id="SSF51230">
    <property type="entry name" value="Single hybrid motif"/>
    <property type="match status" value="2"/>
</dbReference>
<gene>
    <name evidence="12" type="ORF">SAMN00120144_2308</name>
</gene>